<organism evidence="1 2">
    <name type="scientific">Puccinia graminis f. sp. tritici</name>
    <dbReference type="NCBI Taxonomy" id="56615"/>
    <lineage>
        <taxon>Eukaryota</taxon>
        <taxon>Fungi</taxon>
        <taxon>Dikarya</taxon>
        <taxon>Basidiomycota</taxon>
        <taxon>Pucciniomycotina</taxon>
        <taxon>Pucciniomycetes</taxon>
        <taxon>Pucciniales</taxon>
        <taxon>Pucciniaceae</taxon>
        <taxon>Puccinia</taxon>
    </lineage>
</organism>
<name>A0A5B0QR35_PUCGR</name>
<dbReference type="Proteomes" id="UP000325313">
    <property type="component" value="Unassembled WGS sequence"/>
</dbReference>
<sequence>MKTQLSAFLSHPSLSFSLLVLHQSSVALIKRSRTKPGSDSDSGELYNPATAIFLTEALKALISLTILLIQYPPPSLYPCSLFTRLRLLLFHSLGPHHALHIIDMFIPAFLYTYVRTSVVVFSNDPKLVYQYNT</sequence>
<evidence type="ECO:0000313" key="2">
    <source>
        <dbReference type="Proteomes" id="UP000325313"/>
    </source>
</evidence>
<proteinExistence type="predicted"/>
<protein>
    <submittedName>
        <fullName evidence="1">Uncharacterized protein</fullName>
    </submittedName>
</protein>
<evidence type="ECO:0000313" key="1">
    <source>
        <dbReference type="EMBL" id="KAA1115731.1"/>
    </source>
</evidence>
<dbReference type="AlphaFoldDB" id="A0A5B0QR35"/>
<reference evidence="1 2" key="1">
    <citation type="submission" date="2019-05" db="EMBL/GenBank/DDBJ databases">
        <title>Emergence of the Ug99 lineage of the wheat stem rust pathogen through somatic hybridization.</title>
        <authorList>
            <person name="Li F."/>
            <person name="Upadhyaya N.M."/>
            <person name="Sperschneider J."/>
            <person name="Matny O."/>
            <person name="Nguyen-Phuc H."/>
            <person name="Mago R."/>
            <person name="Raley C."/>
            <person name="Miller M.E."/>
            <person name="Silverstein K.A.T."/>
            <person name="Henningsen E."/>
            <person name="Hirsch C.D."/>
            <person name="Visser B."/>
            <person name="Pretorius Z.A."/>
            <person name="Steffenson B.J."/>
            <person name="Schwessinger B."/>
            <person name="Dodds P.N."/>
            <person name="Figueroa M."/>
        </authorList>
    </citation>
    <scope>NUCLEOTIDE SEQUENCE [LARGE SCALE GENOMIC DNA]</scope>
    <source>
        <strain evidence="1 2">Ug99</strain>
    </source>
</reference>
<comment type="caution">
    <text evidence="1">The sequence shown here is derived from an EMBL/GenBank/DDBJ whole genome shotgun (WGS) entry which is preliminary data.</text>
</comment>
<accession>A0A5B0QR35</accession>
<dbReference type="EMBL" id="VDEP01000272">
    <property type="protein sequence ID" value="KAA1115731.1"/>
    <property type="molecule type" value="Genomic_DNA"/>
</dbReference>
<gene>
    <name evidence="1" type="ORF">PGTUg99_029277</name>
</gene>